<dbReference type="Proteomes" id="UP000665047">
    <property type="component" value="Chromosome"/>
</dbReference>
<dbReference type="RefSeq" id="WP_209027118.1">
    <property type="nucleotide sequence ID" value="NZ_CP072455.1"/>
</dbReference>
<name>A0ABX7VH17_XENBU</name>
<sequence>MNNSLVPPFLPQSSNGIIDVSKLNQSVLEVFIDRYESVHIGDNIVVHLNDISSEPYYIRTENIDYPKYEIEILLSSIPLDSYDVFYTITDIVDNTSRSEITLVTIENSDTSLPPPLEAALIITGYQQIGDEYVILTIQVHDKQTSEQIKNTVFSYKIDQAVNISSVLEINGDPETIQPMTTDEYGQFKINLKGQKGGACIIRVTANNHVGNIKYIMGQN</sequence>
<accession>A0ABX7VH17</accession>
<proteinExistence type="predicted"/>
<dbReference type="EMBL" id="CP072455">
    <property type="protein sequence ID" value="QTL39102.1"/>
    <property type="molecule type" value="Genomic_DNA"/>
</dbReference>
<gene>
    <name evidence="1" type="ORF">HGO23_14760</name>
</gene>
<organism evidence="1 2">
    <name type="scientific">Xenorhabdus budapestensis</name>
    <dbReference type="NCBI Taxonomy" id="290110"/>
    <lineage>
        <taxon>Bacteria</taxon>
        <taxon>Pseudomonadati</taxon>
        <taxon>Pseudomonadota</taxon>
        <taxon>Gammaproteobacteria</taxon>
        <taxon>Enterobacterales</taxon>
        <taxon>Morganellaceae</taxon>
        <taxon>Xenorhabdus</taxon>
    </lineage>
</organism>
<evidence type="ECO:0000313" key="1">
    <source>
        <dbReference type="EMBL" id="QTL39102.1"/>
    </source>
</evidence>
<reference evidence="1 2" key="1">
    <citation type="submission" date="2021-03" db="EMBL/GenBank/DDBJ databases">
        <title>Complete Genome Sequence Data of Xenorhabdus budapestensis strain C72, a Candidate Biological Control Agent, from China.</title>
        <authorList>
            <person name="LI B."/>
            <person name="WANG S."/>
            <person name="QIU D."/>
        </authorList>
    </citation>
    <scope>NUCLEOTIDE SEQUENCE [LARGE SCALE GENOMIC DNA]</scope>
    <source>
        <strain evidence="1 2">C-7-2</strain>
    </source>
</reference>
<evidence type="ECO:0008006" key="3">
    <source>
        <dbReference type="Google" id="ProtNLM"/>
    </source>
</evidence>
<keyword evidence="2" id="KW-1185">Reference proteome</keyword>
<protein>
    <recommendedName>
        <fullName evidence="3">Big-1 domain-containing protein</fullName>
    </recommendedName>
</protein>
<evidence type="ECO:0000313" key="2">
    <source>
        <dbReference type="Proteomes" id="UP000665047"/>
    </source>
</evidence>